<dbReference type="GO" id="GO:0004497">
    <property type="term" value="F:monooxygenase activity"/>
    <property type="evidence" value="ECO:0007669"/>
    <property type="project" value="UniProtKB-KW"/>
</dbReference>
<evidence type="ECO:0000256" key="8">
    <source>
        <dbReference type="ARBA" id="ARBA00022989"/>
    </source>
</evidence>
<evidence type="ECO:0000256" key="11">
    <source>
        <dbReference type="ARBA" id="ARBA00023033"/>
    </source>
</evidence>
<evidence type="ECO:0000313" key="14">
    <source>
        <dbReference type="EMBL" id="EIW77626.1"/>
    </source>
</evidence>
<comment type="pathway">
    <text evidence="3">Secondary metabolite biosynthesis; terpenoid biosynthesis.</text>
</comment>
<evidence type="ECO:0000256" key="3">
    <source>
        <dbReference type="ARBA" id="ARBA00004721"/>
    </source>
</evidence>
<evidence type="ECO:0000256" key="5">
    <source>
        <dbReference type="ARBA" id="ARBA00022617"/>
    </source>
</evidence>
<dbReference type="Gene3D" id="1.10.630.10">
    <property type="entry name" value="Cytochrome P450"/>
    <property type="match status" value="1"/>
</dbReference>
<evidence type="ECO:0000313" key="15">
    <source>
        <dbReference type="Proteomes" id="UP000053558"/>
    </source>
</evidence>
<dbReference type="GO" id="GO:0016705">
    <property type="term" value="F:oxidoreductase activity, acting on paired donors, with incorporation or reduction of molecular oxygen"/>
    <property type="evidence" value="ECO:0007669"/>
    <property type="project" value="InterPro"/>
</dbReference>
<keyword evidence="7 13" id="KW-0479">Metal-binding</keyword>
<dbReference type="PANTHER" id="PTHR24305:SF166">
    <property type="entry name" value="CYTOCHROME P450 12A4, MITOCHONDRIAL-RELATED"/>
    <property type="match status" value="1"/>
</dbReference>
<dbReference type="InterPro" id="IPR036396">
    <property type="entry name" value="Cyt_P450_sf"/>
</dbReference>
<keyword evidence="12" id="KW-0472">Membrane</keyword>
<evidence type="ECO:0000256" key="13">
    <source>
        <dbReference type="PIRSR" id="PIRSR602403-1"/>
    </source>
</evidence>
<dbReference type="PRINTS" id="PR00385">
    <property type="entry name" value="P450"/>
</dbReference>
<dbReference type="OMA" id="FSHHEIL"/>
<dbReference type="PRINTS" id="PR00465">
    <property type="entry name" value="EP450IV"/>
</dbReference>
<evidence type="ECO:0000256" key="7">
    <source>
        <dbReference type="ARBA" id="ARBA00022723"/>
    </source>
</evidence>
<evidence type="ECO:0000256" key="6">
    <source>
        <dbReference type="ARBA" id="ARBA00022692"/>
    </source>
</evidence>
<protein>
    <submittedName>
        <fullName evidence="14">Cytochrome P450</fullName>
    </submittedName>
</protein>
<gene>
    <name evidence="14" type="ORF">CONPUDRAFT_156827</name>
</gene>
<comment type="cofactor">
    <cofactor evidence="1 13">
        <name>heme</name>
        <dbReference type="ChEBI" id="CHEBI:30413"/>
    </cofactor>
</comment>
<dbReference type="GeneID" id="19203639"/>
<name>A0A5M3MF49_CONPW</name>
<dbReference type="PANTHER" id="PTHR24305">
    <property type="entry name" value="CYTOCHROME P450"/>
    <property type="match status" value="1"/>
</dbReference>
<keyword evidence="5 13" id="KW-0349">Heme</keyword>
<accession>A0A5M3MF49</accession>
<dbReference type="KEGG" id="cput:CONPUDRAFT_156827"/>
<keyword evidence="11" id="KW-0503">Monooxygenase</keyword>
<evidence type="ECO:0000256" key="10">
    <source>
        <dbReference type="ARBA" id="ARBA00023004"/>
    </source>
</evidence>
<keyword evidence="9" id="KW-0560">Oxidoreductase</keyword>
<sequence>MEVAQSNFDWLRSLVTSIDDPTIRLIVAGGSVLLLGSVISAVRTRGNITRLRGPPSESIIWGVAQKVPLTEQSAVQYTAWEAEYGPGVYRIPFIFGKEKIILFDARAVAHLFAMDNTVYTKTEQQRSLIRNLAGEGILWAEGDVHRRQRKVLSPAFTNAAIRALNPVFYTCSYKNTWDSLTEKGGAMIAVQDWMNNITIDIIGLAGFSHDFRTLDGDRAAAVDAFDSTGASAPSSVRNMLPLLLLVFPWLEKLPSPTKKRMNEFNNTLNELSDKIWSKLKGEGAGDVAEKSIVGRLLRAESSDKSLHLSKQEVIDEASHSLPRRDLVLMLIFPKIKVLIIAGYVTTSTSLTWALIELAKNPDAQAKLRAELNQYGDEYPSYDDLVGDKLPYLDAVTHETLRLHPSVPELTRIAGTDDIIPLSAPITDAYGRTVDRISVAKGTLVGCPIAAINRSPTFWGADALEFRPERWFEGVEKTTAKDLTGHRHLLTFASGPRTCIGKGFAIAEFKACWFFILSQLS</sequence>
<proteinExistence type="inferred from homology"/>
<evidence type="ECO:0000256" key="12">
    <source>
        <dbReference type="ARBA" id="ARBA00023136"/>
    </source>
</evidence>
<dbReference type="Proteomes" id="UP000053558">
    <property type="component" value="Unassembled WGS sequence"/>
</dbReference>
<dbReference type="InterPro" id="IPR050121">
    <property type="entry name" value="Cytochrome_P450_monoxygenase"/>
</dbReference>
<evidence type="ECO:0000256" key="1">
    <source>
        <dbReference type="ARBA" id="ARBA00001971"/>
    </source>
</evidence>
<dbReference type="EMBL" id="JH711583">
    <property type="protein sequence ID" value="EIW77626.1"/>
    <property type="molecule type" value="Genomic_DNA"/>
</dbReference>
<dbReference type="GO" id="GO:0005506">
    <property type="term" value="F:iron ion binding"/>
    <property type="evidence" value="ECO:0007669"/>
    <property type="project" value="InterPro"/>
</dbReference>
<dbReference type="InterPro" id="IPR001128">
    <property type="entry name" value="Cyt_P450"/>
</dbReference>
<reference evidence="15" key="1">
    <citation type="journal article" date="2012" name="Science">
        <title>The Paleozoic origin of enzymatic lignin decomposition reconstructed from 31 fungal genomes.</title>
        <authorList>
            <person name="Floudas D."/>
            <person name="Binder M."/>
            <person name="Riley R."/>
            <person name="Barry K."/>
            <person name="Blanchette R.A."/>
            <person name="Henrissat B."/>
            <person name="Martinez A.T."/>
            <person name="Otillar R."/>
            <person name="Spatafora J.W."/>
            <person name="Yadav J.S."/>
            <person name="Aerts A."/>
            <person name="Benoit I."/>
            <person name="Boyd A."/>
            <person name="Carlson A."/>
            <person name="Copeland A."/>
            <person name="Coutinho P.M."/>
            <person name="de Vries R.P."/>
            <person name="Ferreira P."/>
            <person name="Findley K."/>
            <person name="Foster B."/>
            <person name="Gaskell J."/>
            <person name="Glotzer D."/>
            <person name="Gorecki P."/>
            <person name="Heitman J."/>
            <person name="Hesse C."/>
            <person name="Hori C."/>
            <person name="Igarashi K."/>
            <person name="Jurgens J.A."/>
            <person name="Kallen N."/>
            <person name="Kersten P."/>
            <person name="Kohler A."/>
            <person name="Kuees U."/>
            <person name="Kumar T.K.A."/>
            <person name="Kuo A."/>
            <person name="LaButti K."/>
            <person name="Larrondo L.F."/>
            <person name="Lindquist E."/>
            <person name="Ling A."/>
            <person name="Lombard V."/>
            <person name="Lucas S."/>
            <person name="Lundell T."/>
            <person name="Martin R."/>
            <person name="McLaughlin D.J."/>
            <person name="Morgenstern I."/>
            <person name="Morin E."/>
            <person name="Murat C."/>
            <person name="Nagy L.G."/>
            <person name="Nolan M."/>
            <person name="Ohm R.A."/>
            <person name="Patyshakuliyeva A."/>
            <person name="Rokas A."/>
            <person name="Ruiz-Duenas F.J."/>
            <person name="Sabat G."/>
            <person name="Salamov A."/>
            <person name="Samejima M."/>
            <person name="Schmutz J."/>
            <person name="Slot J.C."/>
            <person name="St John F."/>
            <person name="Stenlid J."/>
            <person name="Sun H."/>
            <person name="Sun S."/>
            <person name="Syed K."/>
            <person name="Tsang A."/>
            <person name="Wiebenga A."/>
            <person name="Young D."/>
            <person name="Pisabarro A."/>
            <person name="Eastwood D.C."/>
            <person name="Martin F."/>
            <person name="Cullen D."/>
            <person name="Grigoriev I.V."/>
            <person name="Hibbett D.S."/>
        </authorList>
    </citation>
    <scope>NUCLEOTIDE SEQUENCE [LARGE SCALE GENOMIC DNA]</scope>
    <source>
        <strain evidence="15">RWD-64-598 SS2</strain>
    </source>
</reference>
<dbReference type="AlphaFoldDB" id="A0A5M3MF49"/>
<evidence type="ECO:0000256" key="9">
    <source>
        <dbReference type="ARBA" id="ARBA00023002"/>
    </source>
</evidence>
<evidence type="ECO:0000256" key="4">
    <source>
        <dbReference type="ARBA" id="ARBA00010617"/>
    </source>
</evidence>
<keyword evidence="15" id="KW-1185">Reference proteome</keyword>
<feature type="binding site" description="axial binding residue" evidence="13">
    <location>
        <position position="498"/>
    </location>
    <ligand>
        <name>heme</name>
        <dbReference type="ChEBI" id="CHEBI:30413"/>
    </ligand>
    <ligandPart>
        <name>Fe</name>
        <dbReference type="ChEBI" id="CHEBI:18248"/>
    </ligandPart>
</feature>
<dbReference type="InterPro" id="IPR002403">
    <property type="entry name" value="Cyt_P450_E_grp-IV"/>
</dbReference>
<dbReference type="Pfam" id="PF00067">
    <property type="entry name" value="p450"/>
    <property type="match status" value="1"/>
</dbReference>
<keyword evidence="8" id="KW-1133">Transmembrane helix</keyword>
<dbReference type="GO" id="GO:0020037">
    <property type="term" value="F:heme binding"/>
    <property type="evidence" value="ECO:0007669"/>
    <property type="project" value="InterPro"/>
</dbReference>
<dbReference type="OrthoDB" id="1470350at2759"/>
<dbReference type="RefSeq" id="XP_007772013.1">
    <property type="nucleotide sequence ID" value="XM_007773823.1"/>
</dbReference>
<comment type="subcellular location">
    <subcellularLocation>
        <location evidence="2">Membrane</location>
    </subcellularLocation>
</comment>
<comment type="similarity">
    <text evidence="4">Belongs to the cytochrome P450 family.</text>
</comment>
<evidence type="ECO:0000256" key="2">
    <source>
        <dbReference type="ARBA" id="ARBA00004370"/>
    </source>
</evidence>
<comment type="caution">
    <text evidence="14">The sequence shown here is derived from an EMBL/GenBank/DDBJ whole genome shotgun (WGS) entry which is preliminary data.</text>
</comment>
<keyword evidence="6" id="KW-0812">Transmembrane</keyword>
<organism evidence="14 15">
    <name type="scientific">Coniophora puteana (strain RWD-64-598)</name>
    <name type="common">Brown rot fungus</name>
    <dbReference type="NCBI Taxonomy" id="741705"/>
    <lineage>
        <taxon>Eukaryota</taxon>
        <taxon>Fungi</taxon>
        <taxon>Dikarya</taxon>
        <taxon>Basidiomycota</taxon>
        <taxon>Agaricomycotina</taxon>
        <taxon>Agaricomycetes</taxon>
        <taxon>Agaricomycetidae</taxon>
        <taxon>Boletales</taxon>
        <taxon>Coniophorineae</taxon>
        <taxon>Coniophoraceae</taxon>
        <taxon>Coniophora</taxon>
    </lineage>
</organism>
<keyword evidence="10 13" id="KW-0408">Iron</keyword>
<dbReference type="GO" id="GO:0016020">
    <property type="term" value="C:membrane"/>
    <property type="evidence" value="ECO:0007669"/>
    <property type="project" value="UniProtKB-SubCell"/>
</dbReference>
<dbReference type="SUPFAM" id="SSF48264">
    <property type="entry name" value="Cytochrome P450"/>
    <property type="match status" value="1"/>
</dbReference>